<protein>
    <recommendedName>
        <fullName evidence="5">GA4 desaturase</fullName>
    </recommendedName>
</protein>
<evidence type="ECO:0008006" key="5">
    <source>
        <dbReference type="Google" id="ProtNLM"/>
    </source>
</evidence>
<dbReference type="GO" id="GO:0016491">
    <property type="term" value="F:oxidoreductase activity"/>
    <property type="evidence" value="ECO:0007669"/>
    <property type="project" value="UniProtKB-KW"/>
</dbReference>
<accession>A0A4U0U3J1</accession>
<dbReference type="EMBL" id="NAJP01000112">
    <property type="protein sequence ID" value="TKA29082.1"/>
    <property type="molecule type" value="Genomic_DNA"/>
</dbReference>
<sequence length="321" mass="36968">MATTTITKTDLPTQPTTLYYYLEPKDGGQIQTYPGTAAEKRRKHVPHHVQVEDMRSIRSQFTLEKTGFELIDHVSKEKEFLDEKQITSVYYPEVEELIKKKTGATKVHVVSHMCRRHTTADSKSDAEGKPDTDYVTLNNPARFVHVDQSYRGAEQILYLNMPEEEADRLTKTRWGIINVWQPFGKPVTRDPLALCDYRTVDENDFRTVVANLPPPGAGHYGNVSKNFKSKGKWEYSTNGDDAARYEVANMAYNKNQQFYYADKMTPDEAWLFKIFDSKKDGRARCAVHSSFPLEDQPEQGEARTSVEVRCFVFWEDDDQVE</sequence>
<dbReference type="Proteomes" id="UP000310066">
    <property type="component" value="Unassembled WGS sequence"/>
</dbReference>
<comment type="similarity">
    <text evidence="2">Belongs to the asaB hydroxylase/desaturase family.</text>
</comment>
<dbReference type="InterPro" id="IPR044053">
    <property type="entry name" value="AsaB-like"/>
</dbReference>
<evidence type="ECO:0000256" key="2">
    <source>
        <dbReference type="ARBA" id="ARBA00023604"/>
    </source>
</evidence>
<dbReference type="STRING" id="329885.A0A4U0U3J1"/>
<keyword evidence="1" id="KW-0560">Oxidoreductase</keyword>
<name>A0A4U0U3J1_9PEZI</name>
<evidence type="ECO:0000256" key="1">
    <source>
        <dbReference type="ARBA" id="ARBA00023002"/>
    </source>
</evidence>
<evidence type="ECO:0000313" key="4">
    <source>
        <dbReference type="Proteomes" id="UP000310066"/>
    </source>
</evidence>
<dbReference type="PANTHER" id="PTHR34598">
    <property type="entry name" value="BLL6449 PROTEIN"/>
    <property type="match status" value="1"/>
</dbReference>
<reference evidence="3 4" key="1">
    <citation type="submission" date="2017-03" db="EMBL/GenBank/DDBJ databases">
        <title>Genomes of endolithic fungi from Antarctica.</title>
        <authorList>
            <person name="Coleine C."/>
            <person name="Masonjones S."/>
            <person name="Stajich J.E."/>
        </authorList>
    </citation>
    <scope>NUCLEOTIDE SEQUENCE [LARGE SCALE GENOMIC DNA]</scope>
    <source>
        <strain evidence="3 4">CCFEE 5311</strain>
    </source>
</reference>
<comment type="caution">
    <text evidence="3">The sequence shown here is derived from an EMBL/GenBank/DDBJ whole genome shotgun (WGS) entry which is preliminary data.</text>
</comment>
<dbReference type="PANTHER" id="PTHR34598:SF3">
    <property type="entry name" value="OXIDOREDUCTASE AN1597"/>
    <property type="match status" value="1"/>
</dbReference>
<dbReference type="OrthoDB" id="412788at2759"/>
<evidence type="ECO:0000313" key="3">
    <source>
        <dbReference type="EMBL" id="TKA29082.1"/>
    </source>
</evidence>
<gene>
    <name evidence="3" type="ORF">B0A54_16192</name>
</gene>
<dbReference type="NCBIfam" id="NF041278">
    <property type="entry name" value="CmcJ_NvfI_EfuI"/>
    <property type="match status" value="1"/>
</dbReference>
<organism evidence="3 4">
    <name type="scientific">Friedmanniomyces endolithicus</name>
    <dbReference type="NCBI Taxonomy" id="329885"/>
    <lineage>
        <taxon>Eukaryota</taxon>
        <taxon>Fungi</taxon>
        <taxon>Dikarya</taxon>
        <taxon>Ascomycota</taxon>
        <taxon>Pezizomycotina</taxon>
        <taxon>Dothideomycetes</taxon>
        <taxon>Dothideomycetidae</taxon>
        <taxon>Mycosphaerellales</taxon>
        <taxon>Teratosphaeriaceae</taxon>
        <taxon>Friedmanniomyces</taxon>
    </lineage>
</organism>
<dbReference type="AlphaFoldDB" id="A0A4U0U3J1"/>
<proteinExistence type="inferred from homology"/>